<keyword evidence="5" id="KW-1185">Reference proteome</keyword>
<dbReference type="AlphaFoldDB" id="A0AAV2FJ91"/>
<dbReference type="InterPro" id="IPR005011">
    <property type="entry name" value="SNU66/SART1"/>
</dbReference>
<name>A0AAV2FJ91_9ROSI</name>
<evidence type="ECO:0000256" key="2">
    <source>
        <dbReference type="ARBA" id="ARBA00006076"/>
    </source>
</evidence>
<dbReference type="PANTHER" id="PTHR14152">
    <property type="entry name" value="SQUAMOUS CELL CARCINOMA ANTIGEN RECOGNISED BY CYTOTOXIC T LYMPHOCYTES"/>
    <property type="match status" value="1"/>
</dbReference>
<dbReference type="GO" id="GO:0046540">
    <property type="term" value="C:U4/U6 x U5 tri-snRNP complex"/>
    <property type="evidence" value="ECO:0007669"/>
    <property type="project" value="TreeGrafter"/>
</dbReference>
<comment type="similarity">
    <text evidence="2">Belongs to the SNU66/SART1 family.</text>
</comment>
<sequence length="98" mass="11151">MQFWDDLAGVKNLDVLDKVIEGGAFVLTLKDQSILADGYINGEVDGLENVKIGEQKCQNEAYKARKKPMMTSSMMTLWQRKRCFPHTMNQQIRAGLGW</sequence>
<reference evidence="4 5" key="1">
    <citation type="submission" date="2024-04" db="EMBL/GenBank/DDBJ databases">
        <authorList>
            <person name="Fracassetti M."/>
        </authorList>
    </citation>
    <scope>NUCLEOTIDE SEQUENCE [LARGE SCALE GENOMIC DNA]</scope>
</reference>
<evidence type="ECO:0000256" key="1">
    <source>
        <dbReference type="ARBA" id="ARBA00004123"/>
    </source>
</evidence>
<dbReference type="EMBL" id="OZ034819">
    <property type="protein sequence ID" value="CAL1398374.1"/>
    <property type="molecule type" value="Genomic_DNA"/>
</dbReference>
<dbReference type="Proteomes" id="UP001497516">
    <property type="component" value="Chromosome 6"/>
</dbReference>
<evidence type="ECO:0000313" key="5">
    <source>
        <dbReference type="Proteomes" id="UP001497516"/>
    </source>
</evidence>
<dbReference type="PANTHER" id="PTHR14152:SF5">
    <property type="entry name" value="U4_U6.U5 TRI-SNRNP-ASSOCIATED PROTEIN 1"/>
    <property type="match status" value="1"/>
</dbReference>
<proteinExistence type="inferred from homology"/>
<keyword evidence="3" id="KW-0539">Nucleus</keyword>
<gene>
    <name evidence="4" type="ORF">LTRI10_LOCUS38609</name>
</gene>
<evidence type="ECO:0000313" key="4">
    <source>
        <dbReference type="EMBL" id="CAL1398374.1"/>
    </source>
</evidence>
<dbReference type="GO" id="GO:0000481">
    <property type="term" value="P:maturation of 5S rRNA"/>
    <property type="evidence" value="ECO:0007669"/>
    <property type="project" value="TreeGrafter"/>
</dbReference>
<protein>
    <submittedName>
        <fullName evidence="4">Uncharacterized protein</fullName>
    </submittedName>
</protein>
<comment type="subcellular location">
    <subcellularLocation>
        <location evidence="1">Nucleus</location>
    </subcellularLocation>
</comment>
<dbReference type="GO" id="GO:0045292">
    <property type="term" value="P:mRNA cis splicing, via spliceosome"/>
    <property type="evidence" value="ECO:0007669"/>
    <property type="project" value="TreeGrafter"/>
</dbReference>
<evidence type="ECO:0000256" key="3">
    <source>
        <dbReference type="ARBA" id="ARBA00023242"/>
    </source>
</evidence>
<accession>A0AAV2FJ91</accession>
<organism evidence="4 5">
    <name type="scientific">Linum trigynum</name>
    <dbReference type="NCBI Taxonomy" id="586398"/>
    <lineage>
        <taxon>Eukaryota</taxon>
        <taxon>Viridiplantae</taxon>
        <taxon>Streptophyta</taxon>
        <taxon>Embryophyta</taxon>
        <taxon>Tracheophyta</taxon>
        <taxon>Spermatophyta</taxon>
        <taxon>Magnoliopsida</taxon>
        <taxon>eudicotyledons</taxon>
        <taxon>Gunneridae</taxon>
        <taxon>Pentapetalae</taxon>
        <taxon>rosids</taxon>
        <taxon>fabids</taxon>
        <taxon>Malpighiales</taxon>
        <taxon>Linaceae</taxon>
        <taxon>Linum</taxon>
    </lineage>
</organism>